<evidence type="ECO:0000313" key="1">
    <source>
        <dbReference type="EMBL" id="KAA3457142.1"/>
    </source>
</evidence>
<proteinExistence type="predicted"/>
<dbReference type="EMBL" id="SMMG02000011">
    <property type="protein sequence ID" value="KAA3457142.1"/>
    <property type="molecule type" value="Genomic_DNA"/>
</dbReference>
<protein>
    <submittedName>
        <fullName evidence="1">Uncharacterized protein</fullName>
    </submittedName>
</protein>
<sequence>MIICLRKKHKNGHIIILVSRKSKKEKEENLELGIRHFQAQIKVVKATKGSGPSRIVITLLKLILVPFENCVV</sequence>
<keyword evidence="2" id="KW-1185">Reference proteome</keyword>
<accession>A0A5B6ULU7</accession>
<comment type="caution">
    <text evidence="1">The sequence shown here is derived from an EMBL/GenBank/DDBJ whole genome shotgun (WGS) entry which is preliminary data.</text>
</comment>
<gene>
    <name evidence="1" type="ORF">EPI10_003856</name>
</gene>
<evidence type="ECO:0000313" key="2">
    <source>
        <dbReference type="Proteomes" id="UP000325315"/>
    </source>
</evidence>
<reference evidence="2" key="1">
    <citation type="journal article" date="2019" name="Plant Biotechnol. J.">
        <title>Genome sequencing of the Australian wild diploid species Gossypium australe highlights disease resistance and delayed gland morphogenesis.</title>
        <authorList>
            <person name="Cai Y."/>
            <person name="Cai X."/>
            <person name="Wang Q."/>
            <person name="Wang P."/>
            <person name="Zhang Y."/>
            <person name="Cai C."/>
            <person name="Xu Y."/>
            <person name="Wang K."/>
            <person name="Zhou Z."/>
            <person name="Wang C."/>
            <person name="Geng S."/>
            <person name="Li B."/>
            <person name="Dong Q."/>
            <person name="Hou Y."/>
            <person name="Wang H."/>
            <person name="Ai P."/>
            <person name="Liu Z."/>
            <person name="Yi F."/>
            <person name="Sun M."/>
            <person name="An G."/>
            <person name="Cheng J."/>
            <person name="Zhang Y."/>
            <person name="Shi Q."/>
            <person name="Xie Y."/>
            <person name="Shi X."/>
            <person name="Chang Y."/>
            <person name="Huang F."/>
            <person name="Chen Y."/>
            <person name="Hong S."/>
            <person name="Mi L."/>
            <person name="Sun Q."/>
            <person name="Zhang L."/>
            <person name="Zhou B."/>
            <person name="Peng R."/>
            <person name="Zhang X."/>
            <person name="Liu F."/>
        </authorList>
    </citation>
    <scope>NUCLEOTIDE SEQUENCE [LARGE SCALE GENOMIC DNA]</scope>
    <source>
        <strain evidence="2">cv. PA1801</strain>
    </source>
</reference>
<dbReference type="Proteomes" id="UP000325315">
    <property type="component" value="Unassembled WGS sequence"/>
</dbReference>
<name>A0A5B6ULU7_9ROSI</name>
<organism evidence="1 2">
    <name type="scientific">Gossypium australe</name>
    <dbReference type="NCBI Taxonomy" id="47621"/>
    <lineage>
        <taxon>Eukaryota</taxon>
        <taxon>Viridiplantae</taxon>
        <taxon>Streptophyta</taxon>
        <taxon>Embryophyta</taxon>
        <taxon>Tracheophyta</taxon>
        <taxon>Spermatophyta</taxon>
        <taxon>Magnoliopsida</taxon>
        <taxon>eudicotyledons</taxon>
        <taxon>Gunneridae</taxon>
        <taxon>Pentapetalae</taxon>
        <taxon>rosids</taxon>
        <taxon>malvids</taxon>
        <taxon>Malvales</taxon>
        <taxon>Malvaceae</taxon>
        <taxon>Malvoideae</taxon>
        <taxon>Gossypium</taxon>
    </lineage>
</organism>
<dbReference type="AlphaFoldDB" id="A0A5B6ULU7"/>